<reference evidence="2" key="1">
    <citation type="submission" date="2017-02" db="EMBL/GenBank/DDBJ databases">
        <title>Comparative genomics and description of representatives of a novel lineage of planctomycetes thriving in anoxic sediments.</title>
        <authorList>
            <person name="Spring S."/>
            <person name="Bunk B."/>
            <person name="Sproer C."/>
        </authorList>
    </citation>
    <scope>NUCLEOTIDE SEQUENCE [LARGE SCALE GENOMIC DNA]</scope>
    <source>
        <strain evidence="2">ST-NAGAB-D1</strain>
    </source>
</reference>
<proteinExistence type="predicted"/>
<dbReference type="EMBL" id="CP019791">
    <property type="protein sequence ID" value="AQT67196.1"/>
    <property type="molecule type" value="Genomic_DNA"/>
</dbReference>
<dbReference type="RefSeq" id="WP_146659235.1">
    <property type="nucleotide sequence ID" value="NZ_CP019791.1"/>
</dbReference>
<dbReference type="Proteomes" id="UP000189674">
    <property type="component" value="Chromosome"/>
</dbReference>
<evidence type="ECO:0000313" key="2">
    <source>
        <dbReference type="Proteomes" id="UP000189674"/>
    </source>
</evidence>
<dbReference type="SUPFAM" id="SSF63829">
    <property type="entry name" value="Calcium-dependent phosphotriesterase"/>
    <property type="match status" value="1"/>
</dbReference>
<gene>
    <name evidence="1" type="ORF">STSP2_00339</name>
</gene>
<protein>
    <submittedName>
        <fullName evidence="1">Uncharacterized protein</fullName>
    </submittedName>
</protein>
<keyword evidence="2" id="KW-1185">Reference proteome</keyword>
<evidence type="ECO:0000313" key="1">
    <source>
        <dbReference type="EMBL" id="AQT67196.1"/>
    </source>
</evidence>
<accession>A0A1U9NI57</accession>
<dbReference type="AlphaFoldDB" id="A0A1U9NI57"/>
<name>A0A1U9NI57_9BACT</name>
<sequence length="334" mass="38693">MRNKNSWLSLLPGFRRKKKKCYLLRELTQFDNADRYAGFELQFFPGHFLVASSELVPFWNVDGAKGSARPEVGEFFVAVLCIHEAKRIILMTTDDVFVVDPRTGQKDLAVPQSKYKYFECVSLPGSKVIINSQLKAKNGSHEHMLLVLNLNTGKIREVPIDFRPMGMFVSDEGCCYLEDQKRTSYVFEDMRVIPCEKIKKWRRQGHAVTCWDDGELIWTISKGSKKFVVGWGDKKLKLKIRKQYIDIARVGGFVWVRHDMKLKQYDRNGDLKNELNLEKKYTSMGEDAEGHLWLFDGDRTVDLFDDDGRLFETVELDLPLKEEVEKECNVSQAK</sequence>
<dbReference type="STRING" id="1936003.STSP2_00339"/>
<dbReference type="KEGG" id="alus:STSP2_00339"/>
<organism evidence="1 2">
    <name type="scientific">Anaerohalosphaera lusitana</name>
    <dbReference type="NCBI Taxonomy" id="1936003"/>
    <lineage>
        <taxon>Bacteria</taxon>
        <taxon>Pseudomonadati</taxon>
        <taxon>Planctomycetota</taxon>
        <taxon>Phycisphaerae</taxon>
        <taxon>Sedimentisphaerales</taxon>
        <taxon>Anaerohalosphaeraceae</taxon>
        <taxon>Anaerohalosphaera</taxon>
    </lineage>
</organism>